<proteinExistence type="predicted"/>
<comment type="caution">
    <text evidence="9">The sequence shown here is derived from an EMBL/GenBank/DDBJ whole genome shotgun (WGS) entry which is preliminary data.</text>
</comment>
<protein>
    <recommendedName>
        <fullName evidence="6">Transcription repressor</fullName>
    </recommendedName>
    <alternativeName>
        <fullName evidence="6">Ovate family protein</fullName>
    </alternativeName>
</protein>
<gene>
    <name evidence="9" type="ORF">PanWU01x14_331650</name>
</gene>
<evidence type="ECO:0000256" key="5">
    <source>
        <dbReference type="ARBA" id="ARBA00023242"/>
    </source>
</evidence>
<dbReference type="Proteomes" id="UP000237105">
    <property type="component" value="Unassembled WGS sequence"/>
</dbReference>
<dbReference type="Pfam" id="PF04844">
    <property type="entry name" value="Ovate"/>
    <property type="match status" value="1"/>
</dbReference>
<evidence type="ECO:0000256" key="4">
    <source>
        <dbReference type="ARBA" id="ARBA00023163"/>
    </source>
</evidence>
<accession>A0A2P5AHK5</accession>
<feature type="compositionally biased region" description="Low complexity" evidence="7">
    <location>
        <begin position="141"/>
        <end position="157"/>
    </location>
</feature>
<feature type="region of interest" description="Disordered" evidence="7">
    <location>
        <begin position="136"/>
        <end position="159"/>
    </location>
</feature>
<evidence type="ECO:0000313" key="9">
    <source>
        <dbReference type="EMBL" id="PON36004.1"/>
    </source>
</evidence>
<dbReference type="PROSITE" id="PS51754">
    <property type="entry name" value="OVATE"/>
    <property type="match status" value="1"/>
</dbReference>
<dbReference type="AlphaFoldDB" id="A0A2P5AHK5"/>
<reference evidence="10" key="1">
    <citation type="submission" date="2016-06" db="EMBL/GenBank/DDBJ databases">
        <title>Parallel loss of symbiosis genes in relatives of nitrogen-fixing non-legume Parasponia.</title>
        <authorList>
            <person name="Van Velzen R."/>
            <person name="Holmer R."/>
            <person name="Bu F."/>
            <person name="Rutten L."/>
            <person name="Van Zeijl A."/>
            <person name="Liu W."/>
            <person name="Santuari L."/>
            <person name="Cao Q."/>
            <person name="Sharma T."/>
            <person name="Shen D."/>
            <person name="Roswanjaya Y."/>
            <person name="Wardhani T."/>
            <person name="Kalhor M.S."/>
            <person name="Jansen J."/>
            <person name="Van den Hoogen J."/>
            <person name="Gungor B."/>
            <person name="Hartog M."/>
            <person name="Hontelez J."/>
            <person name="Verver J."/>
            <person name="Yang W.-C."/>
            <person name="Schijlen E."/>
            <person name="Repin R."/>
            <person name="Schilthuizen M."/>
            <person name="Schranz E."/>
            <person name="Heidstra R."/>
            <person name="Miyata K."/>
            <person name="Fedorova E."/>
            <person name="Kohlen W."/>
            <person name="Bisseling T."/>
            <person name="Smit S."/>
            <person name="Geurts R."/>
        </authorList>
    </citation>
    <scope>NUCLEOTIDE SEQUENCE [LARGE SCALE GENOMIC DNA]</scope>
    <source>
        <strain evidence="10">cv. WU1-14</strain>
    </source>
</reference>
<keyword evidence="10" id="KW-1185">Reference proteome</keyword>
<organism evidence="9 10">
    <name type="scientific">Parasponia andersonii</name>
    <name type="common">Sponia andersonii</name>
    <dbReference type="NCBI Taxonomy" id="3476"/>
    <lineage>
        <taxon>Eukaryota</taxon>
        <taxon>Viridiplantae</taxon>
        <taxon>Streptophyta</taxon>
        <taxon>Embryophyta</taxon>
        <taxon>Tracheophyta</taxon>
        <taxon>Spermatophyta</taxon>
        <taxon>Magnoliopsida</taxon>
        <taxon>eudicotyledons</taxon>
        <taxon>Gunneridae</taxon>
        <taxon>Pentapetalae</taxon>
        <taxon>rosids</taxon>
        <taxon>fabids</taxon>
        <taxon>Rosales</taxon>
        <taxon>Cannabaceae</taxon>
        <taxon>Parasponia</taxon>
    </lineage>
</organism>
<evidence type="ECO:0000313" key="10">
    <source>
        <dbReference type="Proteomes" id="UP000237105"/>
    </source>
</evidence>
<dbReference type="InterPro" id="IPR006458">
    <property type="entry name" value="Ovate_C"/>
</dbReference>
<dbReference type="GO" id="GO:0005634">
    <property type="term" value="C:nucleus"/>
    <property type="evidence" value="ECO:0007669"/>
    <property type="project" value="UniProtKB-SubCell"/>
</dbReference>
<dbReference type="NCBIfam" id="TIGR01568">
    <property type="entry name" value="A_thal_3678"/>
    <property type="match status" value="1"/>
</dbReference>
<evidence type="ECO:0000256" key="2">
    <source>
        <dbReference type="ARBA" id="ARBA00022491"/>
    </source>
</evidence>
<dbReference type="PANTHER" id="PTHR33057:SF117">
    <property type="entry name" value="TRANSCRIPTION REPRESSOR OFP14"/>
    <property type="match status" value="1"/>
</dbReference>
<feature type="region of interest" description="Disordered" evidence="7">
    <location>
        <begin position="287"/>
        <end position="308"/>
    </location>
</feature>
<comment type="function">
    <text evidence="6">Transcriptional repressor that regulates multiple aspects of plant growth and development.</text>
</comment>
<keyword evidence="5 6" id="KW-0539">Nucleus</keyword>
<keyword evidence="4 6" id="KW-0804">Transcription</keyword>
<name>A0A2P5AHK5_PARAD</name>
<dbReference type="EMBL" id="JXTB01000587">
    <property type="protein sequence ID" value="PON36004.1"/>
    <property type="molecule type" value="Genomic_DNA"/>
</dbReference>
<dbReference type="STRING" id="3476.A0A2P5AHK5"/>
<dbReference type="PANTHER" id="PTHR33057">
    <property type="entry name" value="TRANSCRIPTION REPRESSOR OFP7-RELATED"/>
    <property type="match status" value="1"/>
</dbReference>
<keyword evidence="3 6" id="KW-0805">Transcription regulation</keyword>
<evidence type="ECO:0000256" key="1">
    <source>
        <dbReference type="ARBA" id="ARBA00004123"/>
    </source>
</evidence>
<dbReference type="GO" id="GO:0045892">
    <property type="term" value="P:negative regulation of DNA-templated transcription"/>
    <property type="evidence" value="ECO:0007669"/>
    <property type="project" value="UniProtKB-UniRule"/>
</dbReference>
<feature type="domain" description="OVATE" evidence="8">
    <location>
        <begin position="204"/>
        <end position="267"/>
    </location>
</feature>
<dbReference type="OrthoDB" id="689980at2759"/>
<evidence type="ECO:0000256" key="7">
    <source>
        <dbReference type="SAM" id="MobiDB-lite"/>
    </source>
</evidence>
<keyword evidence="2 6" id="KW-0678">Repressor</keyword>
<feature type="compositionally biased region" description="Basic residues" evidence="7">
    <location>
        <begin position="298"/>
        <end position="308"/>
    </location>
</feature>
<comment type="subcellular location">
    <subcellularLocation>
        <location evidence="1 6">Nucleus</location>
    </subcellularLocation>
</comment>
<dbReference type="InterPro" id="IPR038933">
    <property type="entry name" value="Ovate"/>
</dbReference>
<evidence type="ECO:0000259" key="8">
    <source>
        <dbReference type="PROSITE" id="PS51754"/>
    </source>
</evidence>
<sequence length="308" mass="34654">MPKKIQKSLQDYLSSVKKANPKFHFPNPPNFSLSSSKKWILWGCKHPKTLSFAVGRTQNDDSATLSDIDRFLFENFSSLYTRDKDVVQNGDLPHSKNDNPSGVVLFESPRLLDTPPNLRGTHRFFVNPGISGSLMEEARASNSSSSSSNNTTTTTTTMDSNDVVCSCKKTTSFSVETQNDEDYDGDDSDLGLESPGLPDQCVAVLASSRRPYDDFRRSMEEMVGARLRRRESVDWGFMDEILLCYLNLNEKRSHKYVLGAFVDLVVDLRNRGGSDWVAPVSVPARSRKGVRTGARERGVRRRRRARDQ</sequence>
<evidence type="ECO:0000256" key="3">
    <source>
        <dbReference type="ARBA" id="ARBA00023015"/>
    </source>
</evidence>
<evidence type="ECO:0000256" key="6">
    <source>
        <dbReference type="RuleBase" id="RU367028"/>
    </source>
</evidence>